<evidence type="ECO:0000313" key="3">
    <source>
        <dbReference type="Proteomes" id="UP000808337"/>
    </source>
</evidence>
<dbReference type="Proteomes" id="UP000808337">
    <property type="component" value="Unassembled WGS sequence"/>
</dbReference>
<reference evidence="2 3" key="1">
    <citation type="submission" date="2020-10" db="EMBL/GenBank/DDBJ databases">
        <title>Connecting structure to function with the recovery of over 1000 high-quality activated sludge metagenome-assembled genomes encoding full-length rRNA genes using long-read sequencing.</title>
        <authorList>
            <person name="Singleton C.M."/>
            <person name="Petriglieri F."/>
            <person name="Kristensen J.M."/>
            <person name="Kirkegaard R.H."/>
            <person name="Michaelsen T.Y."/>
            <person name="Andersen M.H."/>
            <person name="Karst S.M."/>
            <person name="Dueholm M.S."/>
            <person name="Nielsen P.H."/>
            <person name="Albertsen M."/>
        </authorList>
    </citation>
    <scope>NUCLEOTIDE SEQUENCE [LARGE SCALE GENOMIC DNA]</scope>
    <source>
        <strain evidence="2">Ribe_18-Q3-R11-54_MAXAC.273</strain>
    </source>
</reference>
<evidence type="ECO:0000313" key="2">
    <source>
        <dbReference type="EMBL" id="MBK9982805.1"/>
    </source>
</evidence>
<dbReference type="AlphaFoldDB" id="A0A9D7SW61"/>
<comment type="caution">
    <text evidence="2">The sequence shown here is derived from an EMBL/GenBank/DDBJ whole genome shotgun (WGS) entry which is preliminary data.</text>
</comment>
<evidence type="ECO:0000256" key="1">
    <source>
        <dbReference type="SAM" id="MobiDB-lite"/>
    </source>
</evidence>
<feature type="region of interest" description="Disordered" evidence="1">
    <location>
        <begin position="50"/>
        <end position="86"/>
    </location>
</feature>
<protein>
    <submittedName>
        <fullName evidence="2">Uncharacterized protein</fullName>
    </submittedName>
</protein>
<accession>A0A9D7SW61</accession>
<proteinExistence type="predicted"/>
<sequence>MRRSLLLIKPILLGTILSISHCPKSGAKEAESNATKDSLMNAQLNRTKDSLLHVGADTTRPIRIEHGSDNPAKLDSIKNAKGKKKN</sequence>
<organism evidence="2 3">
    <name type="scientific">Candidatus Opimibacter skivensis</name>
    <dbReference type="NCBI Taxonomy" id="2982028"/>
    <lineage>
        <taxon>Bacteria</taxon>
        <taxon>Pseudomonadati</taxon>
        <taxon>Bacteroidota</taxon>
        <taxon>Saprospiria</taxon>
        <taxon>Saprospirales</taxon>
        <taxon>Saprospiraceae</taxon>
        <taxon>Candidatus Opimibacter</taxon>
    </lineage>
</organism>
<dbReference type="EMBL" id="JADKGY010000008">
    <property type="protein sequence ID" value="MBK9982805.1"/>
    <property type="molecule type" value="Genomic_DNA"/>
</dbReference>
<name>A0A9D7SW61_9BACT</name>
<gene>
    <name evidence="2" type="ORF">IPP15_10355</name>
</gene>